<keyword evidence="9" id="KW-0406">Ion transport</keyword>
<dbReference type="PROSITE" id="PS50283">
    <property type="entry name" value="NA_SOLUT_SYMP_3"/>
    <property type="match status" value="1"/>
</dbReference>
<evidence type="ECO:0000256" key="6">
    <source>
        <dbReference type="ARBA" id="ARBA00022979"/>
    </source>
</evidence>
<dbReference type="AlphaFoldDB" id="A0AAD3N4Q3"/>
<keyword evidence="8" id="KW-0915">Sodium</keyword>
<keyword evidence="10 15" id="KW-0472">Membrane</keyword>
<accession>A0AAD3N4Q3</accession>
<keyword evidence="11" id="KW-0325">Glycoprotein</keyword>
<keyword evidence="7 15" id="KW-1133">Transmembrane helix</keyword>
<comment type="subcellular location">
    <subcellularLocation>
        <location evidence="1">Membrane</location>
        <topology evidence="1">Multi-pass membrane protein</topology>
    </subcellularLocation>
</comment>
<evidence type="ECO:0000256" key="15">
    <source>
        <dbReference type="SAM" id="Phobius"/>
    </source>
</evidence>
<evidence type="ECO:0000313" key="16">
    <source>
        <dbReference type="EMBL" id="GLD66628.1"/>
    </source>
</evidence>
<sequence>MALHIPGLIMMVIFYLLVLGIGIWASVKSKKMEKNTLSGQIEVSLLANRRVSLAVGVFTMTATWVGGAFIIGVAESVYDPTKGLIWALIPLQMSVSFIIGGLFFAKPMRDKNYVTMMDPFQRKYGKILTGFLAIVPFISEVMWVPVTLISLGVTVSIFSDLPLSLCIWISAAVAIFYTVLGGLYSVAFTDVIQLSLVFCSLWLCAPFVLASDVYTDLSKTAFNHTYQAPWLGRLESHEVWRWIDNFLAMSVGNLAFQDFHQRTLSSSSTSTARMICFIAAGVVIVLGIPPVLIGATAASTDWNLTSYGSPPPYERGEAAMVLPIMLLHLTPTAIFVVGMGAIAGAAMSSTDSCLLAATSIFTTNIYKIIRHQASDKELQWVIRLSIVVVGLVGTSLTYLDSSILAFWILSSDLTYTIMLPQLICILFIGVSNGYGAIAGYIVAFVMRVLCGEPVFSLPVILRFPGCTLEDGVYIQRSPFKSICMLSALVSILLFSYVASLLFNKEILPERWDVFKVKSQAAPSPAGGAREGEGEEADVEHQNEPMLDTDC</sequence>
<keyword evidence="6" id="KW-0530">Neurotransmitter biosynthesis</keyword>
<dbReference type="PANTHER" id="PTHR45897:SF5">
    <property type="entry name" value="HIGH AFFINITY CHOLINE TRANSPORTER 1"/>
    <property type="match status" value="1"/>
</dbReference>
<proteinExistence type="inferred from homology"/>
<dbReference type="EMBL" id="BRZM01000095">
    <property type="protein sequence ID" value="GLD66628.1"/>
    <property type="molecule type" value="Genomic_DNA"/>
</dbReference>
<dbReference type="PANTHER" id="PTHR45897">
    <property type="entry name" value="HIGH-AFFINITY CHOLINE TRANSPORTER 1"/>
    <property type="match status" value="1"/>
</dbReference>
<feature type="transmembrane region" description="Helical" evidence="15">
    <location>
        <begin position="482"/>
        <end position="502"/>
    </location>
</feature>
<keyword evidence="17" id="KW-1185">Reference proteome</keyword>
<feature type="transmembrane region" description="Helical" evidence="15">
    <location>
        <begin position="84"/>
        <end position="105"/>
    </location>
</feature>
<dbReference type="Pfam" id="PF00474">
    <property type="entry name" value="SSF"/>
    <property type="match status" value="1"/>
</dbReference>
<feature type="transmembrane region" description="Helical" evidence="15">
    <location>
        <begin position="318"/>
        <end position="345"/>
    </location>
</feature>
<feature type="transmembrane region" description="Helical" evidence="15">
    <location>
        <begin position="239"/>
        <end position="256"/>
    </location>
</feature>
<feature type="transmembrane region" description="Helical" evidence="15">
    <location>
        <begin position="51"/>
        <end position="72"/>
    </location>
</feature>
<keyword evidence="12" id="KW-0739">Sodium transport</keyword>
<feature type="region of interest" description="Disordered" evidence="14">
    <location>
        <begin position="520"/>
        <end position="550"/>
    </location>
</feature>
<evidence type="ECO:0000256" key="12">
    <source>
        <dbReference type="ARBA" id="ARBA00023201"/>
    </source>
</evidence>
<evidence type="ECO:0000256" key="2">
    <source>
        <dbReference type="ARBA" id="ARBA00006434"/>
    </source>
</evidence>
<evidence type="ECO:0000256" key="11">
    <source>
        <dbReference type="ARBA" id="ARBA00023180"/>
    </source>
</evidence>
<dbReference type="GO" id="GO:0005886">
    <property type="term" value="C:plasma membrane"/>
    <property type="evidence" value="ECO:0007669"/>
    <property type="project" value="TreeGrafter"/>
</dbReference>
<reference evidence="16" key="1">
    <citation type="submission" date="2022-08" db="EMBL/GenBank/DDBJ databases">
        <title>Genome sequencing of akame (Lates japonicus).</title>
        <authorList>
            <person name="Hashiguchi Y."/>
            <person name="Takahashi H."/>
        </authorList>
    </citation>
    <scope>NUCLEOTIDE SEQUENCE</scope>
    <source>
        <strain evidence="16">Kochi</strain>
    </source>
</reference>
<name>A0AAD3N4Q3_LATJO</name>
<comment type="similarity">
    <text evidence="2 13">Belongs to the sodium:solute symporter (SSF) (TC 2.A.21) family.</text>
</comment>
<evidence type="ECO:0000256" key="9">
    <source>
        <dbReference type="ARBA" id="ARBA00023065"/>
    </source>
</evidence>
<gene>
    <name evidence="16" type="ORF">AKAME5_001801200</name>
</gene>
<feature type="transmembrane region" description="Helical" evidence="15">
    <location>
        <begin position="6"/>
        <end position="27"/>
    </location>
</feature>
<feature type="transmembrane region" description="Helical" evidence="15">
    <location>
        <begin position="277"/>
        <end position="298"/>
    </location>
</feature>
<dbReference type="InterPro" id="IPR052244">
    <property type="entry name" value="Choline_transporter"/>
</dbReference>
<evidence type="ECO:0000256" key="8">
    <source>
        <dbReference type="ARBA" id="ARBA00023053"/>
    </source>
</evidence>
<evidence type="ECO:0000256" key="13">
    <source>
        <dbReference type="RuleBase" id="RU362091"/>
    </source>
</evidence>
<evidence type="ECO:0000256" key="4">
    <source>
        <dbReference type="ARBA" id="ARBA00022692"/>
    </source>
</evidence>
<feature type="transmembrane region" description="Helical" evidence="15">
    <location>
        <begin position="126"/>
        <end position="149"/>
    </location>
</feature>
<feature type="transmembrane region" description="Helical" evidence="15">
    <location>
        <begin position="381"/>
        <end position="399"/>
    </location>
</feature>
<dbReference type="GO" id="GO:0008292">
    <property type="term" value="P:acetylcholine biosynthetic process"/>
    <property type="evidence" value="ECO:0007669"/>
    <property type="project" value="TreeGrafter"/>
</dbReference>
<dbReference type="Gene3D" id="1.20.1730.10">
    <property type="entry name" value="Sodium/glucose cotransporter"/>
    <property type="match status" value="1"/>
</dbReference>
<keyword evidence="4 15" id="KW-0812">Transmembrane</keyword>
<evidence type="ECO:0000313" key="17">
    <source>
        <dbReference type="Proteomes" id="UP001279410"/>
    </source>
</evidence>
<comment type="caution">
    <text evidence="16">The sequence shown here is derived from an EMBL/GenBank/DDBJ whole genome shotgun (WGS) entry which is preliminary data.</text>
</comment>
<feature type="transmembrane region" description="Helical" evidence="15">
    <location>
        <begin position="191"/>
        <end position="209"/>
    </location>
</feature>
<evidence type="ECO:0000256" key="7">
    <source>
        <dbReference type="ARBA" id="ARBA00022989"/>
    </source>
</evidence>
<feature type="transmembrane region" description="Helical" evidence="15">
    <location>
        <begin position="161"/>
        <end position="184"/>
    </location>
</feature>
<evidence type="ECO:0000256" key="1">
    <source>
        <dbReference type="ARBA" id="ARBA00004141"/>
    </source>
</evidence>
<dbReference type="InterPro" id="IPR038377">
    <property type="entry name" value="Na/Glc_symporter_sf"/>
</dbReference>
<evidence type="ECO:0000256" key="5">
    <source>
        <dbReference type="ARBA" id="ARBA00022847"/>
    </source>
</evidence>
<evidence type="ECO:0000256" key="10">
    <source>
        <dbReference type="ARBA" id="ARBA00023136"/>
    </source>
</evidence>
<evidence type="ECO:0000256" key="14">
    <source>
        <dbReference type="SAM" id="MobiDB-lite"/>
    </source>
</evidence>
<dbReference type="InterPro" id="IPR001734">
    <property type="entry name" value="Na/solute_symporter"/>
</dbReference>
<dbReference type="CDD" id="cd11474">
    <property type="entry name" value="SLC5sbd_CHT"/>
    <property type="match status" value="1"/>
</dbReference>
<organism evidence="16 17">
    <name type="scientific">Lates japonicus</name>
    <name type="common">Japanese lates</name>
    <dbReference type="NCBI Taxonomy" id="270547"/>
    <lineage>
        <taxon>Eukaryota</taxon>
        <taxon>Metazoa</taxon>
        <taxon>Chordata</taxon>
        <taxon>Craniata</taxon>
        <taxon>Vertebrata</taxon>
        <taxon>Euteleostomi</taxon>
        <taxon>Actinopterygii</taxon>
        <taxon>Neopterygii</taxon>
        <taxon>Teleostei</taxon>
        <taxon>Neoteleostei</taxon>
        <taxon>Acanthomorphata</taxon>
        <taxon>Carangaria</taxon>
        <taxon>Carangaria incertae sedis</taxon>
        <taxon>Centropomidae</taxon>
        <taxon>Lates</taxon>
    </lineage>
</organism>
<keyword evidence="5" id="KW-0769">Symport</keyword>
<dbReference type="GO" id="GO:0005307">
    <property type="term" value="F:choline:sodium symporter activity"/>
    <property type="evidence" value="ECO:0007669"/>
    <property type="project" value="TreeGrafter"/>
</dbReference>
<dbReference type="Proteomes" id="UP001279410">
    <property type="component" value="Unassembled WGS sequence"/>
</dbReference>
<keyword evidence="3" id="KW-0813">Transport</keyword>
<evidence type="ECO:0000256" key="3">
    <source>
        <dbReference type="ARBA" id="ARBA00022448"/>
    </source>
</evidence>
<protein>
    <submittedName>
        <fullName evidence="16">High-affinity choline transporter 1-like protein</fullName>
    </submittedName>
</protein>